<protein>
    <submittedName>
        <fullName evidence="1">Uncharacterized protein</fullName>
    </submittedName>
</protein>
<accession>A0A6V7NII6</accession>
<dbReference type="EMBL" id="LR862139">
    <property type="protein sequence ID" value="CAD1818412.1"/>
    <property type="molecule type" value="Genomic_DNA"/>
</dbReference>
<name>A0A6V7NII6_ANACO</name>
<dbReference type="AlphaFoldDB" id="A0A6V7NII6"/>
<sequence length="174" mass="18974">MPPKGLLCNYALRGCCGQYVWTAGDLWTDCPRSDVLRENRVSIFGAFFGEIRRRNAVSVQTSSDSAKTSYVLSPSLVGGHDSYLVSSEMTGGDCDLVVHIRRLDSNPVDSSHDDIGLELETYACLPLCSFAYTYEGRSLQAGTREIAIATYARPCGIGRRNGMPWGGSFLGLEC</sequence>
<gene>
    <name evidence="1" type="ORF">CB5_LOCUS1623</name>
</gene>
<proteinExistence type="predicted"/>
<organism evidence="1">
    <name type="scientific">Ananas comosus var. bracteatus</name>
    <name type="common">red pineapple</name>
    <dbReference type="NCBI Taxonomy" id="296719"/>
    <lineage>
        <taxon>Eukaryota</taxon>
        <taxon>Viridiplantae</taxon>
        <taxon>Streptophyta</taxon>
        <taxon>Embryophyta</taxon>
        <taxon>Tracheophyta</taxon>
        <taxon>Spermatophyta</taxon>
        <taxon>Magnoliopsida</taxon>
        <taxon>Liliopsida</taxon>
        <taxon>Poales</taxon>
        <taxon>Bromeliaceae</taxon>
        <taxon>Bromelioideae</taxon>
        <taxon>Ananas</taxon>
    </lineage>
</organism>
<evidence type="ECO:0000313" key="1">
    <source>
        <dbReference type="EMBL" id="CAD1818412.1"/>
    </source>
</evidence>
<reference evidence="1" key="1">
    <citation type="submission" date="2020-07" db="EMBL/GenBank/DDBJ databases">
        <authorList>
            <person name="Lin J."/>
        </authorList>
    </citation>
    <scope>NUCLEOTIDE SEQUENCE</scope>
</reference>